<accession>A0A418W8Q4</accession>
<dbReference type="AlphaFoldDB" id="A0A418W8Q4"/>
<dbReference type="Proteomes" id="UP000284605">
    <property type="component" value="Unassembled WGS sequence"/>
</dbReference>
<reference evidence="2 3" key="1">
    <citation type="submission" date="2018-09" db="EMBL/GenBank/DDBJ databases">
        <authorList>
            <person name="Zhu H."/>
        </authorList>
    </citation>
    <scope>NUCLEOTIDE SEQUENCE [LARGE SCALE GENOMIC DNA]</scope>
    <source>
        <strain evidence="2 3">K1W22B-8</strain>
    </source>
</reference>
<gene>
    <name evidence="2" type="ORF">D3874_04505</name>
</gene>
<evidence type="ECO:0000313" key="3">
    <source>
        <dbReference type="Proteomes" id="UP000284605"/>
    </source>
</evidence>
<feature type="region of interest" description="Disordered" evidence="1">
    <location>
        <begin position="30"/>
        <end position="50"/>
    </location>
</feature>
<proteinExistence type="predicted"/>
<protein>
    <submittedName>
        <fullName evidence="2">Uncharacterized protein</fullName>
    </submittedName>
</protein>
<evidence type="ECO:0000256" key="1">
    <source>
        <dbReference type="SAM" id="MobiDB-lite"/>
    </source>
</evidence>
<organism evidence="2 3">
    <name type="scientific">Oleomonas cavernae</name>
    <dbReference type="NCBI Taxonomy" id="2320859"/>
    <lineage>
        <taxon>Bacteria</taxon>
        <taxon>Pseudomonadati</taxon>
        <taxon>Pseudomonadota</taxon>
        <taxon>Alphaproteobacteria</taxon>
        <taxon>Acetobacterales</taxon>
        <taxon>Acetobacteraceae</taxon>
        <taxon>Oleomonas</taxon>
    </lineage>
</organism>
<feature type="compositionally biased region" description="Gly residues" evidence="1">
    <location>
        <begin position="38"/>
        <end position="48"/>
    </location>
</feature>
<dbReference type="EMBL" id="QYUK01000011">
    <property type="protein sequence ID" value="RJF86376.1"/>
    <property type="molecule type" value="Genomic_DNA"/>
</dbReference>
<evidence type="ECO:0000313" key="2">
    <source>
        <dbReference type="EMBL" id="RJF86376.1"/>
    </source>
</evidence>
<name>A0A418W8Q4_9PROT</name>
<sequence>MFAALVETGERLKCETSLRAVVLSGNQHGDQLGAPVPGDGGVASGQIGGHRPRAIQGEHEVWLTARLKERAFTLRGLVAELARVG</sequence>
<keyword evidence="3" id="KW-1185">Reference proteome</keyword>
<comment type="caution">
    <text evidence="2">The sequence shown here is derived from an EMBL/GenBank/DDBJ whole genome shotgun (WGS) entry which is preliminary data.</text>
</comment>